<gene>
    <name evidence="6" type="ORF">RMCB_4644</name>
</gene>
<keyword evidence="7" id="KW-1185">Reference proteome</keyword>
<dbReference type="GO" id="GO:0016787">
    <property type="term" value="F:hydrolase activity"/>
    <property type="evidence" value="ECO:0007669"/>
    <property type="project" value="UniProtKB-KW"/>
</dbReference>
<evidence type="ECO:0000256" key="1">
    <source>
        <dbReference type="ARBA" id="ARBA00007749"/>
    </source>
</evidence>
<evidence type="ECO:0000256" key="3">
    <source>
        <dbReference type="ARBA" id="ARBA00022801"/>
    </source>
</evidence>
<evidence type="ECO:0000313" key="6">
    <source>
        <dbReference type="EMBL" id="GAS90548.1"/>
    </source>
</evidence>
<evidence type="ECO:0000256" key="4">
    <source>
        <dbReference type="ARBA" id="ARBA00022833"/>
    </source>
</evidence>
<dbReference type="InterPro" id="IPR051013">
    <property type="entry name" value="MBL_superfamily_lactonases"/>
</dbReference>
<dbReference type="AlphaFoldDB" id="A0A100W2R3"/>
<dbReference type="GO" id="GO:0046872">
    <property type="term" value="F:metal ion binding"/>
    <property type="evidence" value="ECO:0007669"/>
    <property type="project" value="UniProtKB-KW"/>
</dbReference>
<reference evidence="7" key="1">
    <citation type="journal article" date="2016" name="Genome Announc.">
        <title>Draft Genome Sequences of Five Rapidly Growing Mycobacterium Species, M. thermoresistibile, M. fortuitum subsp. acetamidolyticum, M. canariasense, M. brisbanense, and M. novocastrense.</title>
        <authorList>
            <person name="Katahira K."/>
            <person name="Ogura Y."/>
            <person name="Gotoh Y."/>
            <person name="Hayashi T."/>
        </authorList>
    </citation>
    <scope>NUCLEOTIDE SEQUENCE [LARGE SCALE GENOMIC DNA]</scope>
    <source>
        <strain evidence="7">JCM15654</strain>
    </source>
</reference>
<dbReference type="SMART" id="SM00849">
    <property type="entry name" value="Lactamase_B"/>
    <property type="match status" value="1"/>
</dbReference>
<evidence type="ECO:0000313" key="7">
    <source>
        <dbReference type="Proteomes" id="UP000069620"/>
    </source>
</evidence>
<dbReference type="OrthoDB" id="5177904at2"/>
<dbReference type="STRING" id="146020.RMCB_4644"/>
<evidence type="ECO:0000259" key="5">
    <source>
        <dbReference type="SMART" id="SM00849"/>
    </source>
</evidence>
<keyword evidence="3" id="KW-0378">Hydrolase</keyword>
<dbReference type="InterPro" id="IPR036866">
    <property type="entry name" value="RibonucZ/Hydroxyglut_hydro"/>
</dbReference>
<reference evidence="7" key="2">
    <citation type="submission" date="2016-02" db="EMBL/GenBank/DDBJ databases">
        <title>Draft genome sequence of five rapidly growing Mycobacterium species.</title>
        <authorList>
            <person name="Katahira K."/>
            <person name="Gotou Y."/>
            <person name="Iida K."/>
            <person name="Ogura Y."/>
            <person name="Hayashi T."/>
        </authorList>
    </citation>
    <scope>NUCLEOTIDE SEQUENCE [LARGE SCALE GENOMIC DNA]</scope>
    <source>
        <strain evidence="7">JCM15654</strain>
    </source>
</reference>
<dbReference type="Gene3D" id="3.60.15.10">
    <property type="entry name" value="Ribonuclease Z/Hydroxyacylglutathione hydrolase-like"/>
    <property type="match status" value="1"/>
</dbReference>
<accession>A0A100W2R3</accession>
<feature type="domain" description="Metallo-beta-lactamase" evidence="5">
    <location>
        <begin position="68"/>
        <end position="262"/>
    </location>
</feature>
<keyword evidence="2" id="KW-0479">Metal-binding</keyword>
<dbReference type="EMBL" id="BCSX01000040">
    <property type="protein sequence ID" value="GAS90548.1"/>
    <property type="molecule type" value="Genomic_DNA"/>
</dbReference>
<dbReference type="CDD" id="cd07720">
    <property type="entry name" value="OPHC2-like_MBL-fold"/>
    <property type="match status" value="1"/>
</dbReference>
<dbReference type="Proteomes" id="UP000069620">
    <property type="component" value="Unassembled WGS sequence"/>
</dbReference>
<proteinExistence type="inferred from homology"/>
<dbReference type="PANTHER" id="PTHR42978:SF6">
    <property type="entry name" value="QUORUM-QUENCHING LACTONASE YTNP-RELATED"/>
    <property type="match status" value="1"/>
</dbReference>
<protein>
    <submittedName>
        <fullName evidence="6">Beta-lactamase domain protein</fullName>
    </submittedName>
</protein>
<organism evidence="6 7">
    <name type="scientific">Mycolicibacterium brisbanense</name>
    <dbReference type="NCBI Taxonomy" id="146020"/>
    <lineage>
        <taxon>Bacteria</taxon>
        <taxon>Bacillati</taxon>
        <taxon>Actinomycetota</taxon>
        <taxon>Actinomycetes</taxon>
        <taxon>Mycobacteriales</taxon>
        <taxon>Mycobacteriaceae</taxon>
        <taxon>Mycolicibacterium</taxon>
    </lineage>
</organism>
<evidence type="ECO:0000256" key="2">
    <source>
        <dbReference type="ARBA" id="ARBA00022723"/>
    </source>
</evidence>
<comment type="caution">
    <text evidence="6">The sequence shown here is derived from an EMBL/GenBank/DDBJ whole genome shotgun (WGS) entry which is preliminary data.</text>
</comment>
<dbReference type="PANTHER" id="PTHR42978">
    <property type="entry name" value="QUORUM-QUENCHING LACTONASE YTNP-RELATED-RELATED"/>
    <property type="match status" value="1"/>
</dbReference>
<keyword evidence="4" id="KW-0862">Zinc</keyword>
<sequence length="283" mass="30119">MLLPISVRCAVSCAAGPSPVSVGDLTVIPLVDGVGVEVARDILSRPGTPDAWSCYEHHLGESGTIDLPVGGFLIQAGDQLVLVDAGVGDFDNGAYTGGSLPTALRTNGFTADDVTDVVFTHLHFDHIGWASHRGHPFFRNATYRVHRADWDHFVSTSNADEHTLQTLTPIEPQLEFFDGDTPIAPGVDGIFTPGHTPGTTIVVVSSRGARALLLGDVVHSIVQFSERDWEVVWDTDPVAASAARNRIADEIADSADIVVAAHLPGMRFGRVVTTGGPRRFVGL</sequence>
<dbReference type="Pfam" id="PF00753">
    <property type="entry name" value="Lactamase_B"/>
    <property type="match status" value="1"/>
</dbReference>
<dbReference type="InterPro" id="IPR001279">
    <property type="entry name" value="Metallo-B-lactamas"/>
</dbReference>
<name>A0A100W2R3_9MYCO</name>
<comment type="similarity">
    <text evidence="1">Belongs to the metallo-beta-lactamase superfamily.</text>
</comment>
<dbReference type="SUPFAM" id="SSF56281">
    <property type="entry name" value="Metallo-hydrolase/oxidoreductase"/>
    <property type="match status" value="1"/>
</dbReference>